<dbReference type="GO" id="GO:0005576">
    <property type="term" value="C:extracellular region"/>
    <property type="evidence" value="ECO:0000318"/>
    <property type="project" value="GO_Central"/>
</dbReference>
<comment type="function">
    <text evidence="1">Involved in cell wall beta(1-&gt;6) glucan synthesis.</text>
</comment>
<dbReference type="Pfam" id="PF10342">
    <property type="entry name" value="Kre9_KNH"/>
    <property type="match status" value="1"/>
</dbReference>
<dbReference type="EMBL" id="AE016818">
    <property type="protein sequence ID" value="AAS52551.2"/>
    <property type="molecule type" value="Genomic_DNA"/>
</dbReference>
<keyword evidence="3 4" id="KW-0732">Signal</keyword>
<dbReference type="PANTHER" id="PTHR28154">
    <property type="entry name" value="CELL WALL SYNTHESIS PROTEIN KNH1-RELATED"/>
    <property type="match status" value="1"/>
</dbReference>
<dbReference type="KEGG" id="ago:AGOS_AEL134W"/>
<sequence length="280" mass="31517">MRAASGFGVVLWLLMQAVQLVWADVSVLKPEKGARFSAKSGKASLELRWRIDETTYPKKDEIEIYNVTLCGGPLNQLTCMMNLANDVLPADVKEDNGELSLDLTVDANIVADGMYMVQLTANAGIMGYTINYSKRFYLEDMTGPKKITVSAPLDHPLWGEVHITARKDGVKFDPTAEYASVPYLSQTAKTRYAPMQTQPATKISATTWVNKHEVTSVSYFSVIRNDLLFQETTITRSIDYTLSLFHNYATPQPHPSEWYDPKQRQTLSTRKINLSHLSKR</sequence>
<evidence type="ECO:0000256" key="2">
    <source>
        <dbReference type="ARBA" id="ARBA00006816"/>
    </source>
</evidence>
<dbReference type="InParanoid" id="Q757Z4"/>
<evidence type="ECO:0000313" key="7">
    <source>
        <dbReference type="EMBL" id="AAS52551.2"/>
    </source>
</evidence>
<dbReference type="InterPro" id="IPR018466">
    <property type="entry name" value="Kre9/Knh1-like_N"/>
</dbReference>
<dbReference type="InterPro" id="IPR045328">
    <property type="entry name" value="Kre9/Knh1"/>
</dbReference>
<dbReference type="AlphaFoldDB" id="Q757Z4"/>
<evidence type="ECO:0000256" key="1">
    <source>
        <dbReference type="ARBA" id="ARBA00004010"/>
    </source>
</evidence>
<feature type="domain" description="Yeast cell wall synthesis Kre9/Knh1 C-terminal" evidence="5">
    <location>
        <begin position="178"/>
        <end position="273"/>
    </location>
</feature>
<evidence type="ECO:0000259" key="6">
    <source>
        <dbReference type="Pfam" id="PF10342"/>
    </source>
</evidence>
<dbReference type="PANTHER" id="PTHR28154:SF1">
    <property type="entry name" value="CELL WALL SYNTHESIS PROTEIN KNH1-RELATED"/>
    <property type="match status" value="1"/>
</dbReference>
<dbReference type="Pfam" id="PF05390">
    <property type="entry name" value="Kre9_KNH1_C"/>
    <property type="match status" value="1"/>
</dbReference>
<dbReference type="RefSeq" id="NP_984727.2">
    <property type="nucleotide sequence ID" value="NM_210081.2"/>
</dbReference>
<reference evidence="8" key="2">
    <citation type="journal article" date="2013" name="G3 (Bethesda)">
        <title>Genomes of Ashbya fungi isolated from insects reveal four mating-type loci, numerous translocations, lack of transposons, and distinct gene duplications.</title>
        <authorList>
            <person name="Dietrich F.S."/>
            <person name="Voegeli S."/>
            <person name="Kuo S."/>
            <person name="Philippsen P."/>
        </authorList>
    </citation>
    <scope>GENOME REANNOTATION</scope>
    <source>
        <strain evidence="8">ATCC 10895 / CBS 109.51 / FGSC 9923 / NRRL Y-1056</strain>
    </source>
</reference>
<proteinExistence type="inferred from homology"/>
<comment type="similarity">
    <text evidence="2">Belongs to the KRE9/KNH1 family.</text>
</comment>
<dbReference type="GO" id="GO:0006078">
    <property type="term" value="P:(1-&gt;6)-beta-D-glucan biosynthetic process"/>
    <property type="evidence" value="ECO:0000318"/>
    <property type="project" value="GO_Central"/>
</dbReference>
<dbReference type="STRING" id="284811.Q757Z4"/>
<dbReference type="GeneID" id="4620914"/>
<evidence type="ECO:0000259" key="5">
    <source>
        <dbReference type="Pfam" id="PF05390"/>
    </source>
</evidence>
<feature type="chain" id="PRO_5004285375" evidence="4">
    <location>
        <begin position="24"/>
        <end position="280"/>
    </location>
</feature>
<evidence type="ECO:0000313" key="8">
    <source>
        <dbReference type="Proteomes" id="UP000000591"/>
    </source>
</evidence>
<feature type="domain" description="Yeast cell wall synthesis Kre9/Knh1-like N-terminal" evidence="6">
    <location>
        <begin position="29"/>
        <end position="137"/>
    </location>
</feature>
<dbReference type="FunCoup" id="Q757Z4">
    <property type="interactions" value="67"/>
</dbReference>
<dbReference type="HOGENOM" id="CLU_063732_1_0_1"/>
<feature type="signal peptide" evidence="4">
    <location>
        <begin position="1"/>
        <end position="23"/>
    </location>
</feature>
<dbReference type="Proteomes" id="UP000000591">
    <property type="component" value="Chromosome V"/>
</dbReference>
<protein>
    <submittedName>
        <fullName evidence="7">AEL134Wp</fullName>
    </submittedName>
</protein>
<dbReference type="OMA" id="PEAFAIN"/>
<dbReference type="OrthoDB" id="2432613at2759"/>
<gene>
    <name evidence="7" type="ORF">AGOS_AEL134W</name>
</gene>
<evidence type="ECO:0000256" key="3">
    <source>
        <dbReference type="ARBA" id="ARBA00022729"/>
    </source>
</evidence>
<accession>Q757Z4</accession>
<dbReference type="InterPro" id="IPR008659">
    <property type="entry name" value="Kre9/Knh1_C"/>
</dbReference>
<dbReference type="eggNOG" id="ENOG502S28F">
    <property type="taxonomic scope" value="Eukaryota"/>
</dbReference>
<name>Q757Z4_EREGS</name>
<keyword evidence="8" id="KW-1185">Reference proteome</keyword>
<reference evidence="7 8" key="1">
    <citation type="journal article" date="2004" name="Science">
        <title>The Ashbya gossypii genome as a tool for mapping the ancient Saccharomyces cerevisiae genome.</title>
        <authorList>
            <person name="Dietrich F.S."/>
            <person name="Voegeli S."/>
            <person name="Brachat S."/>
            <person name="Lerch A."/>
            <person name="Gates K."/>
            <person name="Steiner S."/>
            <person name="Mohr C."/>
            <person name="Pohlmann R."/>
            <person name="Luedi P."/>
            <person name="Choi S."/>
            <person name="Wing R.A."/>
            <person name="Flavier A."/>
            <person name="Gaffney T.D."/>
            <person name="Philippsen P."/>
        </authorList>
    </citation>
    <scope>NUCLEOTIDE SEQUENCE [LARGE SCALE GENOMIC DNA]</scope>
    <source>
        <strain evidence="8">ATCC 10895 / CBS 109.51 / FGSC 9923 / NRRL Y-1056</strain>
    </source>
</reference>
<organism evidence="7 8">
    <name type="scientific">Eremothecium gossypii (strain ATCC 10895 / CBS 109.51 / FGSC 9923 / NRRL Y-1056)</name>
    <name type="common">Yeast</name>
    <name type="synonym">Ashbya gossypii</name>
    <dbReference type="NCBI Taxonomy" id="284811"/>
    <lineage>
        <taxon>Eukaryota</taxon>
        <taxon>Fungi</taxon>
        <taxon>Dikarya</taxon>
        <taxon>Ascomycota</taxon>
        <taxon>Saccharomycotina</taxon>
        <taxon>Saccharomycetes</taxon>
        <taxon>Saccharomycetales</taxon>
        <taxon>Saccharomycetaceae</taxon>
        <taxon>Eremothecium</taxon>
    </lineage>
</organism>
<dbReference type="GO" id="GO:0031505">
    <property type="term" value="P:fungal-type cell wall organization"/>
    <property type="evidence" value="ECO:0000318"/>
    <property type="project" value="GO_Central"/>
</dbReference>
<evidence type="ECO:0000256" key="4">
    <source>
        <dbReference type="SAM" id="SignalP"/>
    </source>
</evidence>
<dbReference type="GO" id="GO:0042546">
    <property type="term" value="P:cell wall biogenesis"/>
    <property type="evidence" value="ECO:0007669"/>
    <property type="project" value="InterPro"/>
</dbReference>